<feature type="transmembrane region" description="Helical" evidence="1">
    <location>
        <begin position="12"/>
        <end position="29"/>
    </location>
</feature>
<evidence type="ECO:0000259" key="2">
    <source>
        <dbReference type="SMART" id="SM01359"/>
    </source>
</evidence>
<organism evidence="3 4">
    <name type="scientific">Mytilus galloprovincialis</name>
    <name type="common">Mediterranean mussel</name>
    <dbReference type="NCBI Taxonomy" id="29158"/>
    <lineage>
        <taxon>Eukaryota</taxon>
        <taxon>Metazoa</taxon>
        <taxon>Spiralia</taxon>
        <taxon>Lophotrochozoa</taxon>
        <taxon>Mollusca</taxon>
        <taxon>Bivalvia</taxon>
        <taxon>Autobranchia</taxon>
        <taxon>Pteriomorphia</taxon>
        <taxon>Mytilida</taxon>
        <taxon>Mytiloidea</taxon>
        <taxon>Mytilidae</taxon>
        <taxon>Mytilinae</taxon>
        <taxon>Mytilus</taxon>
    </lineage>
</organism>
<name>A0A8B6HAR0_MYTGA</name>
<dbReference type="AlphaFoldDB" id="A0A8B6HAR0"/>
<dbReference type="InterPro" id="IPR011625">
    <property type="entry name" value="A2M_N_BRD"/>
</dbReference>
<keyword evidence="1" id="KW-1133">Transmembrane helix</keyword>
<dbReference type="InterPro" id="IPR041555">
    <property type="entry name" value="MG3"/>
</dbReference>
<dbReference type="PANTHER" id="PTHR46534:SF1">
    <property type="entry name" value="IGGFC-BINDING PROTEIN N-TERMINAL DOMAIN-CONTAINING PROTEIN"/>
    <property type="match status" value="1"/>
</dbReference>
<dbReference type="InterPro" id="IPR035234">
    <property type="entry name" value="IgGFc-bd_N"/>
</dbReference>
<dbReference type="Gene3D" id="2.60.40.1930">
    <property type="match status" value="2"/>
</dbReference>
<dbReference type="OrthoDB" id="6124249at2759"/>
<comment type="caution">
    <text evidence="3">The sequence shown here is derived from an EMBL/GenBank/DDBJ whole genome shotgun (WGS) entry which is preliminary data.</text>
</comment>
<keyword evidence="4" id="KW-1185">Reference proteome</keyword>
<accession>A0A8B6HAR0</accession>
<keyword evidence="1" id="KW-0472">Membrane</keyword>
<keyword evidence="1" id="KW-0812">Transmembrane</keyword>
<gene>
    <name evidence="3" type="ORF">MGAL_10B011519</name>
</gene>
<dbReference type="SMART" id="SM01359">
    <property type="entry name" value="A2M_N_2"/>
    <property type="match status" value="1"/>
</dbReference>
<dbReference type="PANTHER" id="PTHR46534">
    <property type="entry name" value="IGGFC_BINDING DOMAIN-CONTAINING PROTEIN"/>
    <property type="match status" value="1"/>
</dbReference>
<dbReference type="Pfam" id="PF17791">
    <property type="entry name" value="MG3"/>
    <property type="match status" value="1"/>
</dbReference>
<feature type="domain" description="Alpha-2-macroglobulin bait region" evidence="2">
    <location>
        <begin position="666"/>
        <end position="803"/>
    </location>
</feature>
<protein>
    <recommendedName>
        <fullName evidence="2">Alpha-2-macroglobulin bait region domain-containing protein</fullName>
    </recommendedName>
</protein>
<dbReference type="Pfam" id="PF07703">
    <property type="entry name" value="A2M_BRD"/>
    <property type="match status" value="1"/>
</dbReference>
<dbReference type="Pfam" id="PF17517">
    <property type="entry name" value="IgGFc_binding"/>
    <property type="match status" value="1"/>
</dbReference>
<evidence type="ECO:0000313" key="3">
    <source>
        <dbReference type="EMBL" id="VDI76715.1"/>
    </source>
</evidence>
<evidence type="ECO:0000256" key="1">
    <source>
        <dbReference type="SAM" id="Phobius"/>
    </source>
</evidence>
<evidence type="ECO:0000313" key="4">
    <source>
        <dbReference type="Proteomes" id="UP000596742"/>
    </source>
</evidence>
<sequence length="805" mass="89539">MIFVNASKNVKLWFVLVNLVVVSINASIGNDITITTLDDTNTTLAGNNTTLTGNNTTLTNINTTHTGTEFVVMFTPYYNDTKFVQLIVTSNGENDININIESPFPGTFQTTYKSHHVAIVDLPRSIVDLSDGSNSNAVKITSNDPIFVVGLVGLGPYSSETFTAIPSNKLGQSYFIATHINTVRYYGKDKMQTIGIASLQDNTDVTIYFSNTSDILLLSSNQTIGAGTNYTFSLGYLDTFYFETMDDITGTRIESTSPIAVFDGLKQVGINYDYKTKTRETNINELGMEQLPPTSTYSNEFIIPVMMHSAGIDAYIISPDPAYKIYTYTDDVYTVYQTENMHKATLSIKSATSIASQSPLLLNIHVKMRYHMRTSYFTVNIPAISQFSNQYVLATPFTNNTYENFLSVIIKSDDVNGLRFDGHPVAPVSESNINYENQIYKTLILRLSPIHSHTITHISNEVLFGVIVYGVGDGWAYGYPGDFTLIEQDPKGNMIKQWRNVSHDSGVYAGSMVMTDNPVLGDWTIKATCTSHFYQSFEVTVHLPSFILTNTPQVQGIVEAKYSYGKPVSGNVEIEANLRYSYNSWKYQGSKAIIRLHNITIGAQLTKIDGTPITTYAQGILQIIVFSKEPIPSTTPQYYYGPTVHTYNLNDIRLNVSTAGIISELIHIPDNATKIQIKAGDKAEFSIQSTRPLSSVVVQLLVHGDILYSNIINGMQQKTVNFRITISKNMGPECTVMAYFVRQDGEIVIDHALIHVDNIFGNQVSIRFNQSKAKPGDNVTISVAADPKSYMYMLVADEVFYLRRK</sequence>
<dbReference type="EMBL" id="UYJE01009783">
    <property type="protein sequence ID" value="VDI76715.1"/>
    <property type="molecule type" value="Genomic_DNA"/>
</dbReference>
<reference evidence="3" key="1">
    <citation type="submission" date="2018-11" db="EMBL/GenBank/DDBJ databases">
        <authorList>
            <person name="Alioto T."/>
            <person name="Alioto T."/>
        </authorList>
    </citation>
    <scope>NUCLEOTIDE SEQUENCE</scope>
</reference>
<proteinExistence type="predicted"/>
<dbReference type="Proteomes" id="UP000596742">
    <property type="component" value="Unassembled WGS sequence"/>
</dbReference>
<dbReference type="Gene3D" id="2.60.40.1940">
    <property type="match status" value="1"/>
</dbReference>